<dbReference type="GO" id="GO:0005886">
    <property type="term" value="C:plasma membrane"/>
    <property type="evidence" value="ECO:0007669"/>
    <property type="project" value="UniProtKB-SubCell"/>
</dbReference>
<evidence type="ECO:0000256" key="1">
    <source>
        <dbReference type="ARBA" id="ARBA00004609"/>
    </source>
</evidence>
<dbReference type="InterPro" id="IPR036312">
    <property type="entry name" value="Bifun_inhib/LTP/seed_sf"/>
</dbReference>
<proteinExistence type="inferred from homology"/>
<comment type="similarity">
    <text evidence="2">Belongs to the plant LTP family.</text>
</comment>
<evidence type="ECO:0000256" key="4">
    <source>
        <dbReference type="ARBA" id="ARBA00022622"/>
    </source>
</evidence>
<dbReference type="GO" id="GO:0008289">
    <property type="term" value="F:lipid binding"/>
    <property type="evidence" value="ECO:0007669"/>
    <property type="project" value="InterPro"/>
</dbReference>
<keyword evidence="9" id="KW-0472">Membrane</keyword>
<evidence type="ECO:0000256" key="5">
    <source>
        <dbReference type="ARBA" id="ARBA00022729"/>
    </source>
</evidence>
<dbReference type="GeneID" id="110800051"/>
<keyword evidence="5" id="KW-0732">Signal</keyword>
<feature type="transmembrane region" description="Helical" evidence="9">
    <location>
        <begin position="126"/>
        <end position="144"/>
    </location>
</feature>
<dbReference type="RefSeq" id="XP_021861028.1">
    <property type="nucleotide sequence ID" value="XM_022005336.2"/>
</dbReference>
<keyword evidence="8" id="KW-0449">Lipoprotein</keyword>
<name>A0A9R0J437_SPIOL</name>
<evidence type="ECO:0000256" key="2">
    <source>
        <dbReference type="ARBA" id="ARBA00009748"/>
    </source>
</evidence>
<dbReference type="GO" id="GO:0098552">
    <property type="term" value="C:side of membrane"/>
    <property type="evidence" value="ECO:0007669"/>
    <property type="project" value="UniProtKB-KW"/>
</dbReference>
<comment type="subcellular location">
    <subcellularLocation>
        <location evidence="1">Cell membrane</location>
        <topology evidence="1">Lipid-anchor</topology>
        <topology evidence="1">GPI-anchor</topology>
    </subcellularLocation>
</comment>
<dbReference type="InterPro" id="IPR043325">
    <property type="entry name" value="LTSS"/>
</dbReference>
<dbReference type="GO" id="GO:0006869">
    <property type="term" value="P:lipid transport"/>
    <property type="evidence" value="ECO:0007669"/>
    <property type="project" value="InterPro"/>
</dbReference>
<keyword evidence="7" id="KW-0325">Glycoprotein</keyword>
<dbReference type="KEGG" id="soe:110800051"/>
<evidence type="ECO:0000256" key="6">
    <source>
        <dbReference type="ARBA" id="ARBA00023157"/>
    </source>
</evidence>
<dbReference type="Gene3D" id="1.10.110.10">
    <property type="entry name" value="Plant lipid-transfer and hydrophobic proteins"/>
    <property type="match status" value="1"/>
</dbReference>
<keyword evidence="6" id="KW-1015">Disulfide bond</keyword>
<dbReference type="CDD" id="cd00010">
    <property type="entry name" value="AAI_LTSS"/>
    <property type="match status" value="1"/>
</dbReference>
<evidence type="ECO:0000256" key="8">
    <source>
        <dbReference type="ARBA" id="ARBA00023288"/>
    </source>
</evidence>
<keyword evidence="4" id="KW-0336">GPI-anchor</keyword>
<keyword evidence="3" id="KW-1003">Cell membrane</keyword>
<reference evidence="12" key="2">
    <citation type="submission" date="2025-08" db="UniProtKB">
        <authorList>
            <consortium name="RefSeq"/>
        </authorList>
    </citation>
    <scope>IDENTIFICATION</scope>
    <source>
        <tissue evidence="12">Leaf</tissue>
    </source>
</reference>
<dbReference type="InterPro" id="IPR000528">
    <property type="entry name" value="Plant_nsLTP"/>
</dbReference>
<dbReference type="Pfam" id="PF14368">
    <property type="entry name" value="LTP_2"/>
    <property type="match status" value="1"/>
</dbReference>
<dbReference type="SUPFAM" id="SSF47699">
    <property type="entry name" value="Bifunctional inhibitor/lipid-transfer protein/seed storage 2S albumin"/>
    <property type="match status" value="1"/>
</dbReference>
<dbReference type="OrthoDB" id="911994at2759"/>
<feature type="transmembrane region" description="Helical" evidence="9">
    <location>
        <begin position="6"/>
        <end position="23"/>
    </location>
</feature>
<evidence type="ECO:0000256" key="7">
    <source>
        <dbReference type="ARBA" id="ARBA00023180"/>
    </source>
</evidence>
<reference evidence="11" key="1">
    <citation type="journal article" date="2021" name="Nat. Commun.">
        <title>Genomic analyses provide insights into spinach domestication and the genetic basis of agronomic traits.</title>
        <authorList>
            <person name="Cai X."/>
            <person name="Sun X."/>
            <person name="Xu C."/>
            <person name="Sun H."/>
            <person name="Wang X."/>
            <person name="Ge C."/>
            <person name="Zhang Z."/>
            <person name="Wang Q."/>
            <person name="Fei Z."/>
            <person name="Jiao C."/>
            <person name="Wang Q."/>
        </authorList>
    </citation>
    <scope>NUCLEOTIDE SEQUENCE [LARGE SCALE GENOMIC DNA]</scope>
    <source>
        <strain evidence="11">cv. Varoflay</strain>
    </source>
</reference>
<keyword evidence="9" id="KW-1133">Transmembrane helix</keyword>
<sequence>MGVGQLGIMSMIIMVVVTFWGVVSNAQPSCPGALTSLTPCLSFSLRNSSTPSSSCCSELANMLQTAPVCLCNVLNGVGGQLLGGFLNRTLAQALPSACNIQTPPITQCDGMGSQGTGDGQYSQGSILKIPLLLIAIFFTLVASHF</sequence>
<dbReference type="InterPro" id="IPR016140">
    <property type="entry name" value="Bifunc_inhib/LTP/seed_store"/>
</dbReference>
<dbReference type="AlphaFoldDB" id="A0A9R0J437"/>
<evidence type="ECO:0000256" key="3">
    <source>
        <dbReference type="ARBA" id="ARBA00022475"/>
    </source>
</evidence>
<keyword evidence="11" id="KW-1185">Reference proteome</keyword>
<accession>A0A9R0J437</accession>
<protein>
    <submittedName>
        <fullName evidence="12">Non-specific lipid transfer protein GPI-anchored 5-like</fullName>
    </submittedName>
</protein>
<evidence type="ECO:0000259" key="10">
    <source>
        <dbReference type="SMART" id="SM00499"/>
    </source>
</evidence>
<dbReference type="Proteomes" id="UP000813463">
    <property type="component" value="Chromosome 3"/>
</dbReference>
<evidence type="ECO:0000313" key="11">
    <source>
        <dbReference type="Proteomes" id="UP000813463"/>
    </source>
</evidence>
<dbReference type="PANTHER" id="PTHR33044">
    <property type="entry name" value="BIFUNCTIONAL INHIBITOR/LIPID-TRANSFER PROTEIN/SEED STORAGE 2S ALBUMIN SUPERFAMILY PROTEIN-RELATED"/>
    <property type="match status" value="1"/>
</dbReference>
<feature type="domain" description="Bifunctional inhibitor/plant lipid transfer protein/seed storage helical" evidence="10">
    <location>
        <begin position="30"/>
        <end position="108"/>
    </location>
</feature>
<keyword evidence="9" id="KW-0812">Transmembrane</keyword>
<organism evidence="11 12">
    <name type="scientific">Spinacia oleracea</name>
    <name type="common">Spinach</name>
    <dbReference type="NCBI Taxonomy" id="3562"/>
    <lineage>
        <taxon>Eukaryota</taxon>
        <taxon>Viridiplantae</taxon>
        <taxon>Streptophyta</taxon>
        <taxon>Embryophyta</taxon>
        <taxon>Tracheophyta</taxon>
        <taxon>Spermatophyta</taxon>
        <taxon>Magnoliopsida</taxon>
        <taxon>eudicotyledons</taxon>
        <taxon>Gunneridae</taxon>
        <taxon>Pentapetalae</taxon>
        <taxon>Caryophyllales</taxon>
        <taxon>Chenopodiaceae</taxon>
        <taxon>Chenopodioideae</taxon>
        <taxon>Anserineae</taxon>
        <taxon>Spinacia</taxon>
    </lineage>
</organism>
<dbReference type="PRINTS" id="PR00382">
    <property type="entry name" value="LIPIDTRNSFER"/>
</dbReference>
<evidence type="ECO:0000313" key="12">
    <source>
        <dbReference type="RefSeq" id="XP_021861028.1"/>
    </source>
</evidence>
<gene>
    <name evidence="12" type="primary">LOC110800051</name>
</gene>
<evidence type="ECO:0000256" key="9">
    <source>
        <dbReference type="SAM" id="Phobius"/>
    </source>
</evidence>
<dbReference type="SMART" id="SM00499">
    <property type="entry name" value="AAI"/>
    <property type="match status" value="1"/>
</dbReference>